<dbReference type="NCBIfam" id="TIGR01847">
    <property type="entry name" value="bacteriocin_sig"/>
    <property type="match status" value="1"/>
</dbReference>
<evidence type="ECO:0000313" key="1">
    <source>
        <dbReference type="EMBL" id="AKK74515.1"/>
    </source>
</evidence>
<dbReference type="InterPro" id="IPR010133">
    <property type="entry name" value="Bacteriocin_signal_seq"/>
</dbReference>
<sequence length="82" mass="9118">MFLIILTTLDTINYLKTKTMKNQITKTGKKLNKKELKTITGGMYDCMAPEPCEPYPGPCESHADANGCTMISPFCGQKICRP</sequence>
<dbReference type="EMBL" id="CP009928">
    <property type="protein sequence ID" value="AKK74515.1"/>
    <property type="molecule type" value="Genomic_DNA"/>
</dbReference>
<proteinExistence type="predicted"/>
<name>A0A0G3M7I6_CHRGL</name>
<accession>A0A0G3M7I6</accession>
<gene>
    <name evidence="1" type="ORF">OK18_19540</name>
</gene>
<dbReference type="Proteomes" id="UP000035213">
    <property type="component" value="Chromosome"/>
</dbReference>
<dbReference type="PATRIC" id="fig|1324352.5.peg.4100"/>
<protein>
    <recommendedName>
        <fullName evidence="3">Bacteriocin</fullName>
    </recommendedName>
</protein>
<dbReference type="KEGG" id="cgn:OK18_19540"/>
<evidence type="ECO:0000313" key="2">
    <source>
        <dbReference type="Proteomes" id="UP000035213"/>
    </source>
</evidence>
<organism evidence="1 2">
    <name type="scientific">Chryseobacterium gallinarum</name>
    <dbReference type="NCBI Taxonomy" id="1324352"/>
    <lineage>
        <taxon>Bacteria</taxon>
        <taxon>Pseudomonadati</taxon>
        <taxon>Bacteroidota</taxon>
        <taxon>Flavobacteriia</taxon>
        <taxon>Flavobacteriales</taxon>
        <taxon>Weeksellaceae</taxon>
        <taxon>Chryseobacterium group</taxon>
        <taxon>Chryseobacterium</taxon>
    </lineage>
</organism>
<dbReference type="AlphaFoldDB" id="A0A0G3M7I6"/>
<dbReference type="STRING" id="1324352.OK18_19540"/>
<reference evidence="1 2" key="1">
    <citation type="submission" date="2014-11" db="EMBL/GenBank/DDBJ databases">
        <authorList>
            <person name="Park G.-S."/>
            <person name="Hong S.-J."/>
            <person name="Jung B.K."/>
            <person name="Khan A.R."/>
            <person name="Kwak Y."/>
            <person name="Shin J.-H."/>
        </authorList>
    </citation>
    <scope>NUCLEOTIDE SEQUENCE [LARGE SCALE GENOMIC DNA]</scope>
    <source>
        <strain evidence="1 2">DSM 27622</strain>
    </source>
</reference>
<evidence type="ECO:0008006" key="3">
    <source>
        <dbReference type="Google" id="ProtNLM"/>
    </source>
</evidence>